<sequence>MDTVAALDVGGTTIKAALLDTRLGVLAERQVPTARGADGTALAEQVTALVRELGGTTSVRAAGVVVPGIVDEQARVARFSANLDWRDVPFGELLEARLGLPVAFGHDVSAGGLAEFRVGAGQGCVDAAFVAVGTGIAAALLLDGRIRRAHGLAGEIGHIDVGHRARCGCGAVGCLEAIASASAIARNYAERAGRDVDGAQPVLELARDGDALAAAVVSEAVDGLVHGLRTLVTLLGPEAVVLGGGLFAAGEFVVAPVRERLAASLTFQRMPDLRVAKLGPEAGRLGAGLLALDLLGQRL</sequence>
<dbReference type="PANTHER" id="PTHR18964:SF149">
    <property type="entry name" value="BIFUNCTIONAL UDP-N-ACETYLGLUCOSAMINE 2-EPIMERASE_N-ACETYLMANNOSAMINE KINASE"/>
    <property type="match status" value="1"/>
</dbReference>
<dbReference type="InterPro" id="IPR000600">
    <property type="entry name" value="ROK"/>
</dbReference>
<comment type="caution">
    <text evidence="2">The sequence shown here is derived from an EMBL/GenBank/DDBJ whole genome shotgun (WGS) entry which is preliminary data.</text>
</comment>
<accession>A0ABW5GY23</accession>
<dbReference type="SUPFAM" id="SSF53067">
    <property type="entry name" value="Actin-like ATPase domain"/>
    <property type="match status" value="1"/>
</dbReference>
<dbReference type="EMBL" id="JBHUKU010000036">
    <property type="protein sequence ID" value="MFD2465713.1"/>
    <property type="molecule type" value="Genomic_DNA"/>
</dbReference>
<organism evidence="2 3">
    <name type="scientific">Amycolatopsis samaneae</name>
    <dbReference type="NCBI Taxonomy" id="664691"/>
    <lineage>
        <taxon>Bacteria</taxon>
        <taxon>Bacillati</taxon>
        <taxon>Actinomycetota</taxon>
        <taxon>Actinomycetes</taxon>
        <taxon>Pseudonocardiales</taxon>
        <taxon>Pseudonocardiaceae</taxon>
        <taxon>Amycolatopsis</taxon>
    </lineage>
</organism>
<dbReference type="RefSeq" id="WP_345408545.1">
    <property type="nucleotide sequence ID" value="NZ_BAABHG010000029.1"/>
</dbReference>
<dbReference type="InterPro" id="IPR043129">
    <property type="entry name" value="ATPase_NBD"/>
</dbReference>
<dbReference type="Gene3D" id="3.30.420.40">
    <property type="match status" value="2"/>
</dbReference>
<protein>
    <submittedName>
        <fullName evidence="2">ROK family protein</fullName>
    </submittedName>
</protein>
<evidence type="ECO:0000256" key="1">
    <source>
        <dbReference type="ARBA" id="ARBA00006479"/>
    </source>
</evidence>
<keyword evidence="3" id="KW-1185">Reference proteome</keyword>
<dbReference type="PANTHER" id="PTHR18964">
    <property type="entry name" value="ROK (REPRESSOR, ORF, KINASE) FAMILY"/>
    <property type="match status" value="1"/>
</dbReference>
<gene>
    <name evidence="2" type="ORF">ACFSYJ_44390</name>
</gene>
<evidence type="ECO:0000313" key="2">
    <source>
        <dbReference type="EMBL" id="MFD2465713.1"/>
    </source>
</evidence>
<reference evidence="3" key="1">
    <citation type="journal article" date="2019" name="Int. J. Syst. Evol. Microbiol.">
        <title>The Global Catalogue of Microorganisms (GCM) 10K type strain sequencing project: providing services to taxonomists for standard genome sequencing and annotation.</title>
        <authorList>
            <consortium name="The Broad Institute Genomics Platform"/>
            <consortium name="The Broad Institute Genome Sequencing Center for Infectious Disease"/>
            <person name="Wu L."/>
            <person name="Ma J."/>
        </authorList>
    </citation>
    <scope>NUCLEOTIDE SEQUENCE [LARGE SCALE GENOMIC DNA]</scope>
    <source>
        <strain evidence="3">CGMCC 4.7643</strain>
    </source>
</reference>
<proteinExistence type="inferred from homology"/>
<evidence type="ECO:0000313" key="3">
    <source>
        <dbReference type="Proteomes" id="UP001597419"/>
    </source>
</evidence>
<dbReference type="Pfam" id="PF00480">
    <property type="entry name" value="ROK"/>
    <property type="match status" value="1"/>
</dbReference>
<name>A0ABW5GY23_9PSEU</name>
<dbReference type="Proteomes" id="UP001597419">
    <property type="component" value="Unassembled WGS sequence"/>
</dbReference>
<comment type="similarity">
    <text evidence="1">Belongs to the ROK (NagC/XylR) family.</text>
</comment>